<evidence type="ECO:0000313" key="5">
    <source>
        <dbReference type="EMBL" id="QJC27334.1"/>
    </source>
</evidence>
<feature type="repeat" description="ANK" evidence="3">
    <location>
        <begin position="261"/>
        <end position="293"/>
    </location>
</feature>
<keyword evidence="2 3" id="KW-0040">ANK repeat</keyword>
<dbReference type="PROSITE" id="PS50088">
    <property type="entry name" value="ANK_REPEAT"/>
    <property type="match status" value="2"/>
</dbReference>
<sequence>MLSVVALHNGNSNASVSDRPEKNLEPQIEQELDTADTYGNIGLQPFDYENYENKHVDDMENVLKRRKRDSAVTVPPFPQTDTGMVKYPGVRAKVVNGKVVSKSQQSSAFQDGAEETDILEESDGEREEDGVPIMGQYGNEGDNRKSSTDGKNGVFKSRHRHIDPLVELGEYGKENSHLPSFQTIEGLYKNAFYCAGSNNLPSLMALLRELTLLGDSVKYLLEDLRTKDGDNLLIHSVKNDSLDVVRYLLSIGADINAKDNSGDTPLSIAISRGNTEIINALAEIKVQYNVEAEEGREPQSQR</sequence>
<dbReference type="Pfam" id="PF12796">
    <property type="entry name" value="Ank_2"/>
    <property type="match status" value="1"/>
</dbReference>
<dbReference type="PANTHER" id="PTHR24188:SF29">
    <property type="entry name" value="GH09064P"/>
    <property type="match status" value="1"/>
</dbReference>
<gene>
    <name evidence="5" type="ORF">ANPL_01115</name>
</gene>
<dbReference type="PROSITE" id="PS50297">
    <property type="entry name" value="ANK_REP_REGION"/>
    <property type="match status" value="1"/>
</dbReference>
<feature type="compositionally biased region" description="Acidic residues" evidence="4">
    <location>
        <begin position="112"/>
        <end position="130"/>
    </location>
</feature>
<feature type="region of interest" description="Disordered" evidence="4">
    <location>
        <begin position="103"/>
        <end position="155"/>
    </location>
</feature>
<dbReference type="EMBL" id="CP046391">
    <property type="protein sequence ID" value="QJC27334.1"/>
    <property type="molecule type" value="Genomic_DNA"/>
</dbReference>
<organism evidence="5 6">
    <name type="scientific">Anaplasma platys</name>
    <dbReference type="NCBI Taxonomy" id="949"/>
    <lineage>
        <taxon>Bacteria</taxon>
        <taxon>Pseudomonadati</taxon>
        <taxon>Pseudomonadota</taxon>
        <taxon>Alphaproteobacteria</taxon>
        <taxon>Rickettsiales</taxon>
        <taxon>Anaplasmataceae</taxon>
        <taxon>Anaplasma</taxon>
    </lineage>
</organism>
<keyword evidence="6" id="KW-1185">Reference proteome</keyword>
<accession>A0A858PXN0</accession>
<proteinExistence type="predicted"/>
<dbReference type="SMART" id="SM00248">
    <property type="entry name" value="ANK"/>
    <property type="match status" value="2"/>
</dbReference>
<name>A0A858PXN0_9RICK</name>
<dbReference type="InterPro" id="IPR036770">
    <property type="entry name" value="Ankyrin_rpt-contain_sf"/>
</dbReference>
<reference evidence="5 6" key="1">
    <citation type="journal article" date="2020" name="Pathogens">
        <title>First Whole Genome Sequence of Anaplasma platys, an Obligate Intracellular Rickettsial Pathogen of Dogs.</title>
        <authorList>
            <person name="Llanes A."/>
            <person name="Rajeev S."/>
        </authorList>
    </citation>
    <scope>NUCLEOTIDE SEQUENCE [LARGE SCALE GENOMIC DNA]</scope>
    <source>
        <strain evidence="5 6">S3</strain>
    </source>
</reference>
<evidence type="ECO:0000256" key="4">
    <source>
        <dbReference type="SAM" id="MobiDB-lite"/>
    </source>
</evidence>
<evidence type="ECO:0000256" key="2">
    <source>
        <dbReference type="ARBA" id="ARBA00023043"/>
    </source>
</evidence>
<dbReference type="Gene3D" id="1.25.40.20">
    <property type="entry name" value="Ankyrin repeat-containing domain"/>
    <property type="match status" value="1"/>
</dbReference>
<feature type="repeat" description="ANK" evidence="3">
    <location>
        <begin position="228"/>
        <end position="260"/>
    </location>
</feature>
<keyword evidence="1" id="KW-0677">Repeat</keyword>
<protein>
    <submittedName>
        <fullName evidence="5">Ankyrin repeat domain-containing protein</fullName>
    </submittedName>
</protein>
<dbReference type="PANTHER" id="PTHR24188">
    <property type="entry name" value="ANKYRIN REPEAT PROTEIN"/>
    <property type="match status" value="1"/>
</dbReference>
<dbReference type="AlphaFoldDB" id="A0A858PXN0"/>
<evidence type="ECO:0000256" key="3">
    <source>
        <dbReference type="PROSITE-ProRule" id="PRU00023"/>
    </source>
</evidence>
<evidence type="ECO:0000256" key="1">
    <source>
        <dbReference type="ARBA" id="ARBA00022737"/>
    </source>
</evidence>
<dbReference type="SUPFAM" id="SSF48403">
    <property type="entry name" value="Ankyrin repeat"/>
    <property type="match status" value="1"/>
</dbReference>
<dbReference type="InterPro" id="IPR002110">
    <property type="entry name" value="Ankyrin_rpt"/>
</dbReference>
<evidence type="ECO:0000313" key="6">
    <source>
        <dbReference type="Proteomes" id="UP000500930"/>
    </source>
</evidence>
<dbReference type="KEGG" id="aplt:ANPL_01115"/>
<dbReference type="Proteomes" id="UP000500930">
    <property type="component" value="Chromosome"/>
</dbReference>